<evidence type="ECO:0000313" key="5">
    <source>
        <dbReference type="Proteomes" id="UP000480929"/>
    </source>
</evidence>
<dbReference type="Pfam" id="PF08388">
    <property type="entry name" value="GIIM"/>
    <property type="match status" value="1"/>
</dbReference>
<dbReference type="Proteomes" id="UP000480929">
    <property type="component" value="Unassembled WGS sequence"/>
</dbReference>
<gene>
    <name evidence="3" type="ORF">GKD88_09640</name>
    <name evidence="2" type="ORF">GKE08_09840</name>
</gene>
<evidence type="ECO:0000313" key="3">
    <source>
        <dbReference type="EMBL" id="MSC33381.1"/>
    </source>
</evidence>
<comment type="caution">
    <text evidence="2">The sequence shown here is derived from an EMBL/GenBank/DDBJ whole genome shotgun (WGS) entry which is preliminary data.</text>
</comment>
<dbReference type="OrthoDB" id="1655908at2"/>
<dbReference type="AlphaFoldDB" id="A0A6N7S8I7"/>
<organism evidence="2 4">
    <name type="scientific">Holdemania massiliensis</name>
    <dbReference type="NCBI Taxonomy" id="1468449"/>
    <lineage>
        <taxon>Bacteria</taxon>
        <taxon>Bacillati</taxon>
        <taxon>Bacillota</taxon>
        <taxon>Erysipelotrichia</taxon>
        <taxon>Erysipelotrichales</taxon>
        <taxon>Erysipelotrichaceae</taxon>
        <taxon>Holdemania</taxon>
    </lineage>
</organism>
<evidence type="ECO:0000313" key="2">
    <source>
        <dbReference type="EMBL" id="MSA89626.1"/>
    </source>
</evidence>
<dbReference type="InterPro" id="IPR013597">
    <property type="entry name" value="Mat_intron_G2"/>
</dbReference>
<proteinExistence type="predicted"/>
<dbReference type="EMBL" id="WKPJ01000013">
    <property type="protein sequence ID" value="MSA89626.1"/>
    <property type="molecule type" value="Genomic_DNA"/>
</dbReference>
<dbReference type="EMBL" id="WKPI01000015">
    <property type="protein sequence ID" value="MSC33381.1"/>
    <property type="molecule type" value="Genomic_DNA"/>
</dbReference>
<dbReference type="Proteomes" id="UP000433575">
    <property type="component" value="Unassembled WGS sequence"/>
</dbReference>
<feature type="domain" description="Group II intron maturase-specific" evidence="1">
    <location>
        <begin position="1"/>
        <end position="42"/>
    </location>
</feature>
<evidence type="ECO:0000259" key="1">
    <source>
        <dbReference type="Pfam" id="PF08388"/>
    </source>
</evidence>
<accession>A0A6N7S8I7</accession>
<reference evidence="4 5" key="1">
    <citation type="journal article" date="2019" name="Nat. Med.">
        <title>A library of human gut bacterial isolates paired with longitudinal multiomics data enables mechanistic microbiome research.</title>
        <authorList>
            <person name="Poyet M."/>
            <person name="Groussin M."/>
            <person name="Gibbons S.M."/>
            <person name="Avila-Pacheco J."/>
            <person name="Jiang X."/>
            <person name="Kearney S.M."/>
            <person name="Perrotta A.R."/>
            <person name="Berdy B."/>
            <person name="Zhao S."/>
            <person name="Lieberman T.D."/>
            <person name="Swanson P.K."/>
            <person name="Smith M."/>
            <person name="Roesemann S."/>
            <person name="Alexander J.E."/>
            <person name="Rich S.A."/>
            <person name="Livny J."/>
            <person name="Vlamakis H."/>
            <person name="Clish C."/>
            <person name="Bullock K."/>
            <person name="Deik A."/>
            <person name="Scott J."/>
            <person name="Pierce K.A."/>
            <person name="Xavier R.J."/>
            <person name="Alm E.J."/>
        </authorList>
    </citation>
    <scope>NUCLEOTIDE SEQUENCE [LARGE SCALE GENOMIC DNA]</scope>
    <source>
        <strain evidence="2 4">BIOML-A4</strain>
        <strain evidence="3 5">BIOML-A5</strain>
    </source>
</reference>
<evidence type="ECO:0000313" key="4">
    <source>
        <dbReference type="Proteomes" id="UP000433575"/>
    </source>
</evidence>
<name>A0A6N7S8I7_9FIRM</name>
<protein>
    <recommendedName>
        <fullName evidence="1">Group II intron maturase-specific domain-containing protein</fullName>
    </recommendedName>
</protein>
<keyword evidence="5" id="KW-1185">Reference proteome</keyword>
<sequence length="43" mass="5293">MEYRMKKINEVTRGWINYYQIAGMKGVTARLDRKIRVHIRMCY</sequence>